<dbReference type="InterPro" id="IPR004046">
    <property type="entry name" value="GST_C"/>
</dbReference>
<evidence type="ECO:0000313" key="11">
    <source>
        <dbReference type="Proteomes" id="UP000603453"/>
    </source>
</evidence>
<feature type="transmembrane region" description="Helical" evidence="7">
    <location>
        <begin position="765"/>
        <end position="789"/>
    </location>
</feature>
<feature type="transmembrane region" description="Helical" evidence="7">
    <location>
        <begin position="867"/>
        <end position="887"/>
    </location>
</feature>
<dbReference type="InterPro" id="IPR036249">
    <property type="entry name" value="Thioredoxin-like_sf"/>
</dbReference>
<feature type="transmembrane region" description="Helical" evidence="7">
    <location>
        <begin position="537"/>
        <end position="558"/>
    </location>
</feature>
<dbReference type="Proteomes" id="UP000603453">
    <property type="component" value="Unassembled WGS sequence"/>
</dbReference>
<dbReference type="InterPro" id="IPR036282">
    <property type="entry name" value="Glutathione-S-Trfase_C_sf"/>
</dbReference>
<dbReference type="AlphaFoldDB" id="A0A8H7R2S5"/>
<feature type="compositionally biased region" description="Basic and acidic residues" evidence="6">
    <location>
        <begin position="236"/>
        <end position="245"/>
    </location>
</feature>
<evidence type="ECO:0008006" key="12">
    <source>
        <dbReference type="Google" id="ProtNLM"/>
    </source>
</evidence>
<comment type="caution">
    <text evidence="10">The sequence shown here is derived from an EMBL/GenBank/DDBJ whole genome shotgun (WGS) entry which is preliminary data.</text>
</comment>
<dbReference type="SUPFAM" id="SSF52833">
    <property type="entry name" value="Thioredoxin-like"/>
    <property type="match status" value="1"/>
</dbReference>
<feature type="transmembrane region" description="Helical" evidence="7">
    <location>
        <begin position="722"/>
        <end position="745"/>
    </location>
</feature>
<organism evidence="10 11">
    <name type="scientific">Mucor saturninus</name>
    <dbReference type="NCBI Taxonomy" id="64648"/>
    <lineage>
        <taxon>Eukaryota</taxon>
        <taxon>Fungi</taxon>
        <taxon>Fungi incertae sedis</taxon>
        <taxon>Mucoromycota</taxon>
        <taxon>Mucoromycotina</taxon>
        <taxon>Mucoromycetes</taxon>
        <taxon>Mucorales</taxon>
        <taxon>Mucorineae</taxon>
        <taxon>Mucoraceae</taxon>
        <taxon>Mucor</taxon>
    </lineage>
</organism>
<gene>
    <name evidence="10" type="ORF">INT47_010100</name>
</gene>
<dbReference type="GO" id="GO:0005774">
    <property type="term" value="C:vacuolar membrane"/>
    <property type="evidence" value="ECO:0007669"/>
    <property type="project" value="TreeGrafter"/>
</dbReference>
<feature type="domain" description="GST C-terminal" evidence="9">
    <location>
        <begin position="95"/>
        <end position="232"/>
    </location>
</feature>
<keyword evidence="11" id="KW-1185">Reference proteome</keyword>
<dbReference type="PROSITE" id="PS50405">
    <property type="entry name" value="GST_CTER"/>
    <property type="match status" value="1"/>
</dbReference>
<dbReference type="SUPFAM" id="SSF47616">
    <property type="entry name" value="GST C-terminal domain-like"/>
    <property type="match status" value="1"/>
</dbReference>
<dbReference type="Pfam" id="PF14497">
    <property type="entry name" value="GST_C_3"/>
    <property type="match status" value="1"/>
</dbReference>
<evidence type="ECO:0000256" key="5">
    <source>
        <dbReference type="ARBA" id="ARBA00023136"/>
    </source>
</evidence>
<dbReference type="InterPro" id="IPR040079">
    <property type="entry name" value="Glutathione_S-Trfase"/>
</dbReference>
<dbReference type="PANTHER" id="PTHR22950">
    <property type="entry name" value="AMINO ACID TRANSPORTER"/>
    <property type="match status" value="1"/>
</dbReference>
<feature type="compositionally biased region" description="Polar residues" evidence="6">
    <location>
        <begin position="279"/>
        <end position="294"/>
    </location>
</feature>
<dbReference type="OrthoDB" id="1684102at2759"/>
<evidence type="ECO:0000259" key="9">
    <source>
        <dbReference type="PROSITE" id="PS50405"/>
    </source>
</evidence>
<comment type="subcellular location">
    <subcellularLocation>
        <location evidence="1">Membrane</location>
        <topology evidence="1">Multi-pass membrane protein</topology>
    </subcellularLocation>
</comment>
<dbReference type="PROSITE" id="PS50404">
    <property type="entry name" value="GST_NTER"/>
    <property type="match status" value="1"/>
</dbReference>
<sequence>MSTLNNLKLHYFTLDGNTTIGRGEFIRLLLVDAGVDFEYVRHTFDSWPDHKQKLLADKIRDPTLPYITVDGKFYNKTAAVLRFLSNKLGKYNGSNEDEVQFLDAYMDLVMDWTTKWTCVLFNRFSEAEVAAYKKAHPQFYRTFNEILADSTGGPFLLGESISYADFALFHILEDDCNLNFDTKAFPYIATFVKAVQDRPNLKAYFASDRNNKSRTMDSTNQAMKKKRMSSPLPVNAKRDSRKDGENAYSQINENVLAGSFDRSESTARLGTSPMPPSFNFGTSPARSTHSHLTYGSTTHHGDFLSANRPRSAYGDNLSVDMPDEEVARAVKRHLVATSPSHSRLSRHSRHTDSDVDDGEDDEITSIHQLPGGAITHDIYKWSEANEQDKRARMKRSQSVFVPRNEPTDPSLVNLKDPGGFRRHYVIDRAAKKGKKPPSWITHTFVEFLALYGHFGGEDLSDDEGEESEDEEDRRQRIYDIVGDVEDADERTQLLLQAEANSVEGTATPSKAVFLLLKSFIGTGVMFLPKAFNNGGALFSTVFLSFIAAVSLYSFLLLIETRNKVPASFGDIGGVLFGRSMRMLVLVAITTSQIGFVCAYMVFVAQSLQALIEAVSNCKTEIPLHYLILVQILMFVPLAMIRKIQKLSIFALIADAFILIGLVYLYYYDFLTLIVQGVGQVEWIVNTSSFPMFVGTAVFTFEGVGLIIPITESMKEPKKFPKVLSWTMLFITTLFVSLGLLSYLAFGDKVQTVVLLNLPATSLVNTIQGLYALAICLSIPLQLFPAIRIVETGIFSKSGKHNPIVKWQKNMFRLAAVLLCAAVAIAGSADLDKFVSLIGSLFCVPLCFLFPPLFHLKGVAQTWKQKSIDISIITFGVICMVYTTYITVGLWTSEGEPAAPISRCVPHA</sequence>
<feature type="region of interest" description="Disordered" evidence="6">
    <location>
        <begin position="207"/>
        <end position="246"/>
    </location>
</feature>
<dbReference type="InterPro" id="IPR013057">
    <property type="entry name" value="AA_transpt_TM"/>
</dbReference>
<dbReference type="Pfam" id="PF01490">
    <property type="entry name" value="Aa_trans"/>
    <property type="match status" value="1"/>
</dbReference>
<dbReference type="Gene3D" id="1.20.1740.10">
    <property type="entry name" value="Amino acid/polyamine transporter I"/>
    <property type="match status" value="1"/>
</dbReference>
<evidence type="ECO:0000256" key="2">
    <source>
        <dbReference type="ARBA" id="ARBA00008066"/>
    </source>
</evidence>
<feature type="transmembrane region" description="Helical" evidence="7">
    <location>
        <begin position="687"/>
        <end position="710"/>
    </location>
</feature>
<feature type="region of interest" description="Disordered" evidence="6">
    <location>
        <begin position="392"/>
        <end position="411"/>
    </location>
</feature>
<dbReference type="GO" id="GO:0015179">
    <property type="term" value="F:L-amino acid transmembrane transporter activity"/>
    <property type="evidence" value="ECO:0007669"/>
    <property type="project" value="TreeGrafter"/>
</dbReference>
<reference evidence="10" key="1">
    <citation type="submission" date="2020-12" db="EMBL/GenBank/DDBJ databases">
        <title>Metabolic potential, ecology and presence of endohyphal bacteria is reflected in genomic diversity of Mucoromycotina.</title>
        <authorList>
            <person name="Muszewska A."/>
            <person name="Okrasinska A."/>
            <person name="Steczkiewicz K."/>
            <person name="Drgas O."/>
            <person name="Orlowska M."/>
            <person name="Perlinska-Lenart U."/>
            <person name="Aleksandrzak-Piekarczyk T."/>
            <person name="Szatraj K."/>
            <person name="Zielenkiewicz U."/>
            <person name="Pilsyk S."/>
            <person name="Malc E."/>
            <person name="Mieczkowski P."/>
            <person name="Kruszewska J.S."/>
            <person name="Biernat P."/>
            <person name="Pawlowska J."/>
        </authorList>
    </citation>
    <scope>NUCLEOTIDE SEQUENCE</scope>
    <source>
        <strain evidence="10">WA0000017839</strain>
    </source>
</reference>
<feature type="domain" description="GST N-terminal" evidence="8">
    <location>
        <begin position="10"/>
        <end position="92"/>
    </location>
</feature>
<feature type="transmembrane region" description="Helical" evidence="7">
    <location>
        <begin position="622"/>
        <end position="639"/>
    </location>
</feature>
<keyword evidence="4 7" id="KW-1133">Transmembrane helix</keyword>
<name>A0A8H7R2S5_9FUNG</name>
<dbReference type="Gene3D" id="3.40.30.10">
    <property type="entry name" value="Glutaredoxin"/>
    <property type="match status" value="1"/>
</dbReference>
<evidence type="ECO:0000256" key="1">
    <source>
        <dbReference type="ARBA" id="ARBA00004141"/>
    </source>
</evidence>
<accession>A0A8H7R2S5</accession>
<dbReference type="EMBL" id="JAEPRD010000052">
    <property type="protein sequence ID" value="KAG2203402.1"/>
    <property type="molecule type" value="Genomic_DNA"/>
</dbReference>
<dbReference type="InterPro" id="IPR004045">
    <property type="entry name" value="Glutathione_S-Trfase_N"/>
</dbReference>
<dbReference type="PANTHER" id="PTHR22950:SF666">
    <property type="entry name" value="VACUOLAR AMINO ACID TRANSPORTER 4"/>
    <property type="match status" value="1"/>
</dbReference>
<feature type="transmembrane region" description="Helical" evidence="7">
    <location>
        <begin position="579"/>
        <end position="602"/>
    </location>
</feature>
<feature type="region of interest" description="Disordered" evidence="6">
    <location>
        <begin position="336"/>
        <end position="369"/>
    </location>
</feature>
<evidence type="ECO:0000256" key="3">
    <source>
        <dbReference type="ARBA" id="ARBA00022692"/>
    </source>
</evidence>
<dbReference type="CDD" id="cd03039">
    <property type="entry name" value="GST_N_Sigma_like"/>
    <property type="match status" value="1"/>
</dbReference>
<evidence type="ECO:0000259" key="8">
    <source>
        <dbReference type="PROSITE" id="PS50404"/>
    </source>
</evidence>
<feature type="region of interest" description="Disordered" evidence="6">
    <location>
        <begin position="259"/>
        <end position="294"/>
    </location>
</feature>
<proteinExistence type="inferred from homology"/>
<dbReference type="InterPro" id="IPR010987">
    <property type="entry name" value="Glutathione-S-Trfase_C-like"/>
</dbReference>
<evidence type="ECO:0000256" key="7">
    <source>
        <dbReference type="SAM" id="Phobius"/>
    </source>
</evidence>
<dbReference type="SFLD" id="SFLDS00019">
    <property type="entry name" value="Glutathione_Transferase_(cytos"/>
    <property type="match status" value="1"/>
</dbReference>
<evidence type="ECO:0000256" key="6">
    <source>
        <dbReference type="SAM" id="MobiDB-lite"/>
    </source>
</evidence>
<dbReference type="Gene3D" id="1.20.1050.10">
    <property type="match status" value="1"/>
</dbReference>
<feature type="transmembrane region" description="Helical" evidence="7">
    <location>
        <begin position="810"/>
        <end position="828"/>
    </location>
</feature>
<evidence type="ECO:0000313" key="10">
    <source>
        <dbReference type="EMBL" id="KAG2203402.1"/>
    </source>
</evidence>
<keyword evidence="5 7" id="KW-0472">Membrane</keyword>
<keyword evidence="3 7" id="KW-0812">Transmembrane</keyword>
<evidence type="ECO:0000256" key="4">
    <source>
        <dbReference type="ARBA" id="ARBA00022989"/>
    </source>
</evidence>
<comment type="similarity">
    <text evidence="2">Belongs to the amino acid/polyamine transporter 2 family.</text>
</comment>
<protein>
    <recommendedName>
        <fullName evidence="12">Amino acid transporter transmembrane domain-containing protein</fullName>
    </recommendedName>
</protein>
<feature type="transmembrane region" description="Helical" evidence="7">
    <location>
        <begin position="834"/>
        <end position="855"/>
    </location>
</feature>
<feature type="compositionally biased region" description="Acidic residues" evidence="6">
    <location>
        <begin position="354"/>
        <end position="363"/>
    </location>
</feature>
<feature type="transmembrane region" description="Helical" evidence="7">
    <location>
        <begin position="646"/>
        <end position="667"/>
    </location>
</feature>